<dbReference type="Gene3D" id="2.60.120.200">
    <property type="match status" value="1"/>
</dbReference>
<evidence type="ECO:0000256" key="2">
    <source>
        <dbReference type="ARBA" id="ARBA00022692"/>
    </source>
</evidence>
<evidence type="ECO:0000313" key="8">
    <source>
        <dbReference type="Proteomes" id="UP000053766"/>
    </source>
</evidence>
<dbReference type="EMBL" id="KN716336">
    <property type="protein sequence ID" value="KJH46749.1"/>
    <property type="molecule type" value="Genomic_DNA"/>
</dbReference>
<evidence type="ECO:0000256" key="5">
    <source>
        <dbReference type="ARBA" id="ARBA00023136"/>
    </source>
</evidence>
<dbReference type="InterPro" id="IPR013320">
    <property type="entry name" value="ConA-like_dom_sf"/>
</dbReference>
<reference evidence="7 8" key="1">
    <citation type="submission" date="2013-11" db="EMBL/GenBank/DDBJ databases">
        <title>Draft genome of the bovine lungworm Dictyocaulus viviparus.</title>
        <authorList>
            <person name="Mitreva M."/>
        </authorList>
    </citation>
    <scope>NUCLEOTIDE SEQUENCE [LARGE SCALE GENOMIC DNA]</scope>
    <source>
        <strain evidence="7 8">HannoverDv2000</strain>
    </source>
</reference>
<dbReference type="GO" id="GO:0030134">
    <property type="term" value="C:COPII-coated ER to Golgi transport vesicle"/>
    <property type="evidence" value="ECO:0007669"/>
    <property type="project" value="TreeGrafter"/>
</dbReference>
<dbReference type="GO" id="GO:0005537">
    <property type="term" value="F:D-mannose binding"/>
    <property type="evidence" value="ECO:0007669"/>
    <property type="project" value="TreeGrafter"/>
</dbReference>
<reference evidence="8" key="2">
    <citation type="journal article" date="2016" name="Sci. Rep.">
        <title>Dictyocaulus viviparus genome, variome and transcriptome elucidate lungworm biology and support future intervention.</title>
        <authorList>
            <person name="McNulty S.N."/>
            <person name="Strube C."/>
            <person name="Rosa B.A."/>
            <person name="Martin J.C."/>
            <person name="Tyagi R."/>
            <person name="Choi Y.J."/>
            <person name="Wang Q."/>
            <person name="Hallsworth Pepin K."/>
            <person name="Zhang X."/>
            <person name="Ozersky P."/>
            <person name="Wilson R.K."/>
            <person name="Sternberg P.W."/>
            <person name="Gasser R.B."/>
            <person name="Mitreva M."/>
        </authorList>
    </citation>
    <scope>NUCLEOTIDE SEQUENCE [LARGE SCALE GENOMIC DNA]</scope>
    <source>
        <strain evidence="8">HannoverDv2000</strain>
    </source>
</reference>
<dbReference type="PANTHER" id="PTHR12223">
    <property type="entry name" value="VESICULAR MANNOSE-BINDING LECTIN"/>
    <property type="match status" value="1"/>
</dbReference>
<dbReference type="InterPro" id="IPR005052">
    <property type="entry name" value="Lectin_leg"/>
</dbReference>
<dbReference type="OrthoDB" id="270293at2759"/>
<protein>
    <recommendedName>
        <fullName evidence="6">L-type lectin-like domain-containing protein</fullName>
    </recommendedName>
</protein>
<dbReference type="GO" id="GO:0005789">
    <property type="term" value="C:endoplasmic reticulum membrane"/>
    <property type="evidence" value="ECO:0007669"/>
    <property type="project" value="TreeGrafter"/>
</dbReference>
<comment type="subcellular location">
    <subcellularLocation>
        <location evidence="1">Membrane</location>
        <topology evidence="1">Single-pass type I membrane protein</topology>
    </subcellularLocation>
</comment>
<evidence type="ECO:0000313" key="7">
    <source>
        <dbReference type="EMBL" id="KJH46749.1"/>
    </source>
</evidence>
<keyword evidence="4" id="KW-1133">Transmembrane helix</keyword>
<evidence type="ECO:0000259" key="6">
    <source>
        <dbReference type="PROSITE" id="PS51328"/>
    </source>
</evidence>
<dbReference type="GO" id="GO:0000139">
    <property type="term" value="C:Golgi membrane"/>
    <property type="evidence" value="ECO:0007669"/>
    <property type="project" value="TreeGrafter"/>
</dbReference>
<feature type="domain" description="L-type lectin-like" evidence="6">
    <location>
        <begin position="1"/>
        <end position="168"/>
    </location>
</feature>
<accession>A0A0D8XSN6</accession>
<gene>
    <name evidence="7" type="ORF">DICVIV_07165</name>
</gene>
<dbReference type="SUPFAM" id="SSF49899">
    <property type="entry name" value="Concanavalin A-like lectins/glucanases"/>
    <property type="match status" value="1"/>
</dbReference>
<keyword evidence="2" id="KW-0812">Transmembrane</keyword>
<keyword evidence="8" id="KW-1185">Reference proteome</keyword>
<dbReference type="AlphaFoldDB" id="A0A0D8XSN6"/>
<proteinExistence type="predicted"/>
<keyword evidence="3" id="KW-0732">Signal</keyword>
<dbReference type="STRING" id="29172.A0A0D8XSN6"/>
<evidence type="ECO:0000256" key="4">
    <source>
        <dbReference type="ARBA" id="ARBA00022989"/>
    </source>
</evidence>
<dbReference type="GO" id="GO:0005793">
    <property type="term" value="C:endoplasmic reticulum-Golgi intermediate compartment"/>
    <property type="evidence" value="ECO:0007669"/>
    <property type="project" value="TreeGrafter"/>
</dbReference>
<dbReference type="PANTHER" id="PTHR12223:SF28">
    <property type="entry name" value="LECTIN, MANNOSE BINDING 1 LIKE"/>
    <property type="match status" value="1"/>
</dbReference>
<organism evidence="7 8">
    <name type="scientific">Dictyocaulus viviparus</name>
    <name type="common">Bovine lungworm</name>
    <dbReference type="NCBI Taxonomy" id="29172"/>
    <lineage>
        <taxon>Eukaryota</taxon>
        <taxon>Metazoa</taxon>
        <taxon>Ecdysozoa</taxon>
        <taxon>Nematoda</taxon>
        <taxon>Chromadorea</taxon>
        <taxon>Rhabditida</taxon>
        <taxon>Rhabditina</taxon>
        <taxon>Rhabditomorpha</taxon>
        <taxon>Strongyloidea</taxon>
        <taxon>Metastrongylidae</taxon>
        <taxon>Dictyocaulus</taxon>
    </lineage>
</organism>
<dbReference type="Proteomes" id="UP000053766">
    <property type="component" value="Unassembled WGS sequence"/>
</dbReference>
<name>A0A0D8XSN6_DICVI</name>
<evidence type="ECO:0000256" key="3">
    <source>
        <dbReference type="ARBA" id="ARBA00022729"/>
    </source>
</evidence>
<dbReference type="PROSITE" id="PS51328">
    <property type="entry name" value="L_LECTIN_LIKE"/>
    <property type="match status" value="1"/>
</dbReference>
<dbReference type="Pfam" id="PF03388">
    <property type="entry name" value="Lectin_leg-like"/>
    <property type="match status" value="2"/>
</dbReference>
<evidence type="ECO:0000256" key="1">
    <source>
        <dbReference type="ARBA" id="ARBA00004479"/>
    </source>
</evidence>
<keyword evidence="5" id="KW-0472">Membrane</keyword>
<sequence>MSSIADTRLNKYNVFLNALLTGDTFITRNRIRLTRHARSLNGSIWSNNRVKTRDWEVQLSFLVKIKQVILQSIEAHFRITVPTGEAADGMAIWYTRNSGTGTAWGAPSKFSGIGIILDTYVNQFDENTTQQSTRLFMILNSDMVNKQIDSSVDGRNLMIGEQCDLGNS</sequence>
<dbReference type="GO" id="GO:0006888">
    <property type="term" value="P:endoplasmic reticulum to Golgi vesicle-mediated transport"/>
    <property type="evidence" value="ECO:0007669"/>
    <property type="project" value="TreeGrafter"/>
</dbReference>
<dbReference type="InterPro" id="IPR051136">
    <property type="entry name" value="Intracellular_Lectin-GPT"/>
</dbReference>